<comment type="caution">
    <text evidence="2">The sequence shown here is derived from an EMBL/GenBank/DDBJ whole genome shotgun (WGS) entry which is preliminary data.</text>
</comment>
<reference evidence="2" key="2">
    <citation type="submission" date="2021-12" db="EMBL/GenBank/DDBJ databases">
        <title>Resequencing data analysis of finger millet.</title>
        <authorList>
            <person name="Hatakeyama M."/>
            <person name="Aluri S."/>
            <person name="Balachadran M.T."/>
            <person name="Sivarajan S.R."/>
            <person name="Poveda L."/>
            <person name="Shimizu-Inatsugi R."/>
            <person name="Schlapbach R."/>
            <person name="Sreeman S.M."/>
            <person name="Shimizu K.K."/>
        </authorList>
    </citation>
    <scope>NUCLEOTIDE SEQUENCE</scope>
</reference>
<dbReference type="Pfam" id="PF07762">
    <property type="entry name" value="DUF1618"/>
    <property type="match status" value="1"/>
</dbReference>
<accession>A0AAV5BJS9</accession>
<feature type="domain" description="DUF1618" evidence="1">
    <location>
        <begin position="30"/>
        <end position="166"/>
    </location>
</feature>
<protein>
    <recommendedName>
        <fullName evidence="1">DUF1618 domain-containing protein</fullName>
    </recommendedName>
</protein>
<evidence type="ECO:0000313" key="3">
    <source>
        <dbReference type="Proteomes" id="UP001054889"/>
    </source>
</evidence>
<reference evidence="2" key="1">
    <citation type="journal article" date="2018" name="DNA Res.">
        <title>Multiple hybrid de novo genome assembly of finger millet, an orphan allotetraploid crop.</title>
        <authorList>
            <person name="Hatakeyama M."/>
            <person name="Aluri S."/>
            <person name="Balachadran M.T."/>
            <person name="Sivarajan S.R."/>
            <person name="Patrignani A."/>
            <person name="Gruter S."/>
            <person name="Poveda L."/>
            <person name="Shimizu-Inatsugi R."/>
            <person name="Baeten J."/>
            <person name="Francoijs K.J."/>
            <person name="Nataraja K.N."/>
            <person name="Reddy Y.A.N."/>
            <person name="Phadnis S."/>
            <person name="Ravikumar R.L."/>
            <person name="Schlapbach R."/>
            <person name="Sreeman S.M."/>
            <person name="Shimizu K.K."/>
        </authorList>
    </citation>
    <scope>NUCLEOTIDE SEQUENCE</scope>
</reference>
<dbReference type="Proteomes" id="UP001054889">
    <property type="component" value="Unassembled WGS sequence"/>
</dbReference>
<dbReference type="AlphaFoldDB" id="A0AAV5BJS9"/>
<organism evidence="2 3">
    <name type="scientific">Eleusine coracana subsp. coracana</name>
    <dbReference type="NCBI Taxonomy" id="191504"/>
    <lineage>
        <taxon>Eukaryota</taxon>
        <taxon>Viridiplantae</taxon>
        <taxon>Streptophyta</taxon>
        <taxon>Embryophyta</taxon>
        <taxon>Tracheophyta</taxon>
        <taxon>Spermatophyta</taxon>
        <taxon>Magnoliopsida</taxon>
        <taxon>Liliopsida</taxon>
        <taxon>Poales</taxon>
        <taxon>Poaceae</taxon>
        <taxon>PACMAD clade</taxon>
        <taxon>Chloridoideae</taxon>
        <taxon>Cynodonteae</taxon>
        <taxon>Eleusininae</taxon>
        <taxon>Eleusine</taxon>
    </lineage>
</organism>
<dbReference type="EMBL" id="BQKI01000001">
    <property type="protein sequence ID" value="GJM86578.1"/>
    <property type="molecule type" value="Genomic_DNA"/>
</dbReference>
<keyword evidence="3" id="KW-1185">Reference proteome</keyword>
<gene>
    <name evidence="2" type="primary">ga02449</name>
    <name evidence="2" type="ORF">PR202_ga02449</name>
</gene>
<dbReference type="PANTHER" id="PTHR33074:SF139">
    <property type="entry name" value="OS09G0567000 PROTEIN"/>
    <property type="match status" value="1"/>
</dbReference>
<sequence length="180" mass="20532">MQQYQESGYFVHLNTKTITIGGDDGTVGFVDLWRGILLCDLRRVSNQQDNNPKLRYIPFPDELRAELHMDEDDARLSRDIAFVDGRIKFVAIGDRRPWLAASWSRTSSLEDAWRKDCDIQSSNMDVTNPQFELLPAKYDQGAGDEGGPPFQWLWIMQPTLSLHDDDGHASCLLHGVQLRP</sequence>
<evidence type="ECO:0000259" key="1">
    <source>
        <dbReference type="Pfam" id="PF07762"/>
    </source>
</evidence>
<dbReference type="PANTHER" id="PTHR33074">
    <property type="entry name" value="EXPRESSED PROTEIN-RELATED"/>
    <property type="match status" value="1"/>
</dbReference>
<dbReference type="InterPro" id="IPR011676">
    <property type="entry name" value="DUF1618"/>
</dbReference>
<proteinExistence type="predicted"/>
<name>A0AAV5BJS9_ELECO</name>
<evidence type="ECO:0000313" key="2">
    <source>
        <dbReference type="EMBL" id="GJM86578.1"/>
    </source>
</evidence>